<keyword evidence="1" id="KW-0343">GTPase activation</keyword>
<name>A0AAN9ATT6_9CAEN</name>
<proteinExistence type="predicted"/>
<feature type="region of interest" description="Disordered" evidence="2">
    <location>
        <begin position="492"/>
        <end position="598"/>
    </location>
</feature>
<feature type="region of interest" description="Disordered" evidence="2">
    <location>
        <begin position="777"/>
        <end position="835"/>
    </location>
</feature>
<dbReference type="EMBL" id="JBAMIC010000021">
    <property type="protein sequence ID" value="KAK7092894.1"/>
    <property type="molecule type" value="Genomic_DNA"/>
</dbReference>
<evidence type="ECO:0000256" key="1">
    <source>
        <dbReference type="ARBA" id="ARBA00022468"/>
    </source>
</evidence>
<dbReference type="SUPFAM" id="SSF47923">
    <property type="entry name" value="Ypt/Rab-GAP domain of gyp1p"/>
    <property type="match status" value="2"/>
</dbReference>
<feature type="region of interest" description="Disordered" evidence="2">
    <location>
        <begin position="69"/>
        <end position="99"/>
    </location>
</feature>
<feature type="region of interest" description="Disordered" evidence="2">
    <location>
        <begin position="689"/>
        <end position="759"/>
    </location>
</feature>
<evidence type="ECO:0000313" key="4">
    <source>
        <dbReference type="EMBL" id="KAK7092894.1"/>
    </source>
</evidence>
<dbReference type="GO" id="GO:0005737">
    <property type="term" value="C:cytoplasm"/>
    <property type="evidence" value="ECO:0007669"/>
    <property type="project" value="UniProtKB-ARBA"/>
</dbReference>
<feature type="compositionally biased region" description="Low complexity" evidence="2">
    <location>
        <begin position="500"/>
        <end position="513"/>
    </location>
</feature>
<evidence type="ECO:0000259" key="3">
    <source>
        <dbReference type="PROSITE" id="PS50086"/>
    </source>
</evidence>
<dbReference type="SMART" id="SM00164">
    <property type="entry name" value="TBC"/>
    <property type="match status" value="1"/>
</dbReference>
<gene>
    <name evidence="4" type="ORF">V1264_008571</name>
</gene>
<dbReference type="Proteomes" id="UP001374579">
    <property type="component" value="Unassembled WGS sequence"/>
</dbReference>
<dbReference type="Pfam" id="PF00566">
    <property type="entry name" value="RabGAP-TBC"/>
    <property type="match status" value="2"/>
</dbReference>
<dbReference type="PANTHER" id="PTHR22957:SF337">
    <property type="entry name" value="TBC1 DOMAIN FAMILY MEMBER 5"/>
    <property type="match status" value="1"/>
</dbReference>
<dbReference type="InterPro" id="IPR035969">
    <property type="entry name" value="Rab-GAP_TBC_sf"/>
</dbReference>
<evidence type="ECO:0000313" key="5">
    <source>
        <dbReference type="Proteomes" id="UP001374579"/>
    </source>
</evidence>
<dbReference type="AlphaFoldDB" id="A0AAN9ATT6"/>
<dbReference type="PROSITE" id="PS50086">
    <property type="entry name" value="TBC_RABGAP"/>
    <property type="match status" value="1"/>
</dbReference>
<organism evidence="4 5">
    <name type="scientific">Littorina saxatilis</name>
    <dbReference type="NCBI Taxonomy" id="31220"/>
    <lineage>
        <taxon>Eukaryota</taxon>
        <taxon>Metazoa</taxon>
        <taxon>Spiralia</taxon>
        <taxon>Lophotrochozoa</taxon>
        <taxon>Mollusca</taxon>
        <taxon>Gastropoda</taxon>
        <taxon>Caenogastropoda</taxon>
        <taxon>Littorinimorpha</taxon>
        <taxon>Littorinoidea</taxon>
        <taxon>Littorinidae</taxon>
        <taxon>Littorina</taxon>
    </lineage>
</organism>
<feature type="compositionally biased region" description="Polar residues" evidence="2">
    <location>
        <begin position="731"/>
        <end position="750"/>
    </location>
</feature>
<dbReference type="FunFam" id="1.10.8.270:FF:000011">
    <property type="entry name" value="TBC1 domain family member 5"/>
    <property type="match status" value="1"/>
</dbReference>
<dbReference type="InterPro" id="IPR000195">
    <property type="entry name" value="Rab-GAP-TBC_dom"/>
</dbReference>
<dbReference type="PANTHER" id="PTHR22957">
    <property type="entry name" value="TBC1 DOMAIN FAMILY MEMBER GTPASE-ACTIVATING PROTEIN"/>
    <property type="match status" value="1"/>
</dbReference>
<feature type="compositionally biased region" description="Polar residues" evidence="2">
    <location>
        <begin position="514"/>
        <end position="542"/>
    </location>
</feature>
<evidence type="ECO:0000256" key="2">
    <source>
        <dbReference type="SAM" id="MobiDB-lite"/>
    </source>
</evidence>
<protein>
    <recommendedName>
        <fullName evidence="3">Rab-GAP TBC domain-containing protein</fullName>
    </recommendedName>
</protein>
<sequence>MGLLSYCMGFVDLWLPRAMEEEEEEKDAGNMAGMFTRLKGGATPALPKNMEPAPTKEEILSSLEQFGENAVRNSKENNNNTKRRDSQDRENVDPDGKHWDMVDEVNEKNTMLTGHPHSYSMEWERHFHRQNYLRWLRSQAIAGELRPCRFRSICWRLFLEVLPEDMKSWSEKAYSDRRKYEELKNKLITNPRRAVDSISQSVMINNPLSQDEESPWNKFFQDNELRLTIKQDVIRTFPEIAFFRDQQMQDALIDVLFSYCREHDNISYKQGMHELLAPIIFVLHYDHQAFLHASETDNVLPIIKDMLDPKYLEHDAYFMFCQVMATVEPWYLAKDVCSAPKVMYWKKHDVFNGTPFTRTQDQMPSSVIVTKLTRIQDYLLKKHDMDLHAHLENLEIAPQIYGIRWLRLLFGREFPMQDLLMLWDAIFADGIGFDLVDYIFVAMMLYIRDLLLASDYAGCLMSLMKFPQVSDAHYFIDKALYLREPSQYPRPPNYCHQVTSRAHASSAKAKQASPTQNKRGSTVSLSQVEDSMSRQRGQSSASLGRLDPYLRSSQSSPAGYSPGGGFSPDEASGQSSPTKYASLPLRGKQKARKTSKQEQELQQQIGSLQGQLNDREAMCRYCASKLDVHIGRLQEELSRKHLDAEDEIMVSLAGIKLVRDVLNGTLRFSQNILDEDGEIHIRDNHYQQVTSPESDMADTSGPGFAGADSGKKNIPSSQSKERRQRMFYMSSGETSSAAESPESFNGTPGSTGHPLHLSDASSNAEYELGVFGSKRRAWSVGGKGGHSAALADGRESTAETSSQASSYAASGLTGSDNMEDCSPNPLYKEWAEDVA</sequence>
<dbReference type="Gene3D" id="1.10.472.80">
    <property type="entry name" value="Ypt/Rab-GAP domain of gyp1p, domain 3"/>
    <property type="match status" value="1"/>
</dbReference>
<feature type="domain" description="Rab-GAP TBC" evidence="3">
    <location>
        <begin position="145"/>
        <end position="430"/>
    </location>
</feature>
<accession>A0AAN9ATT6</accession>
<reference evidence="4 5" key="1">
    <citation type="submission" date="2024-02" db="EMBL/GenBank/DDBJ databases">
        <title>Chromosome-scale genome assembly of the rough periwinkle Littorina saxatilis.</title>
        <authorList>
            <person name="De Jode A."/>
            <person name="Faria R."/>
            <person name="Formenti G."/>
            <person name="Sims Y."/>
            <person name="Smith T.P."/>
            <person name="Tracey A."/>
            <person name="Wood J.M.D."/>
            <person name="Zagrodzka Z.B."/>
            <person name="Johannesson K."/>
            <person name="Butlin R.K."/>
            <person name="Leder E.H."/>
        </authorList>
    </citation>
    <scope>NUCLEOTIDE SEQUENCE [LARGE SCALE GENOMIC DNA]</scope>
    <source>
        <strain evidence="4">Snail1</strain>
        <tissue evidence="4">Muscle</tissue>
    </source>
</reference>
<dbReference type="Gene3D" id="1.10.8.270">
    <property type="entry name" value="putative rabgap domain of human tbc1 domain family member 14 like domains"/>
    <property type="match status" value="1"/>
</dbReference>
<dbReference type="FunFam" id="1.10.472.80:FF:000038">
    <property type="entry name" value="TBC1 domain family member 5"/>
    <property type="match status" value="1"/>
</dbReference>
<feature type="compositionally biased region" description="Basic and acidic residues" evidence="2">
    <location>
        <begin position="82"/>
        <end position="99"/>
    </location>
</feature>
<keyword evidence="5" id="KW-1185">Reference proteome</keyword>
<comment type="caution">
    <text evidence="4">The sequence shown here is derived from an EMBL/GenBank/DDBJ whole genome shotgun (WGS) entry which is preliminary data.</text>
</comment>
<dbReference type="GO" id="GO:0005096">
    <property type="term" value="F:GTPase activator activity"/>
    <property type="evidence" value="ECO:0007669"/>
    <property type="project" value="UniProtKB-KW"/>
</dbReference>
<feature type="compositionally biased region" description="Low complexity" evidence="2">
    <location>
        <begin position="798"/>
        <end position="810"/>
    </location>
</feature>